<protein>
    <submittedName>
        <fullName evidence="2">Uncharacterized protein</fullName>
    </submittedName>
</protein>
<organism evidence="2 3">
    <name type="scientific">Nitrobacter hamburgensis (strain DSM 10229 / NCIMB 13809 / X14)</name>
    <dbReference type="NCBI Taxonomy" id="323097"/>
    <lineage>
        <taxon>Bacteria</taxon>
        <taxon>Pseudomonadati</taxon>
        <taxon>Pseudomonadota</taxon>
        <taxon>Alphaproteobacteria</taxon>
        <taxon>Hyphomicrobiales</taxon>
        <taxon>Nitrobacteraceae</taxon>
        <taxon>Nitrobacter</taxon>
    </lineage>
</organism>
<dbReference type="HOGENOM" id="CLU_1873249_0_0_5"/>
<name>Q1QJJ7_NITHX</name>
<gene>
    <name evidence="2" type="ordered locus">Nham_2829</name>
</gene>
<reference evidence="2 3" key="1">
    <citation type="submission" date="2006-03" db="EMBL/GenBank/DDBJ databases">
        <title>Complete sequence of chromosome of Nitrobacter hamburgensis X14.</title>
        <authorList>
            <consortium name="US DOE Joint Genome Institute"/>
            <person name="Copeland A."/>
            <person name="Lucas S."/>
            <person name="Lapidus A."/>
            <person name="Barry K."/>
            <person name="Detter J.C."/>
            <person name="Glavina del Rio T."/>
            <person name="Hammon N."/>
            <person name="Israni S."/>
            <person name="Dalin E."/>
            <person name="Tice H."/>
            <person name="Pitluck S."/>
            <person name="Chain P."/>
            <person name="Malfatti S."/>
            <person name="Shin M."/>
            <person name="Vergez L."/>
            <person name="Schmutz J."/>
            <person name="Larimer F."/>
            <person name="Land M."/>
            <person name="Hauser L."/>
            <person name="Kyrpides N."/>
            <person name="Ivanova N."/>
            <person name="Ward B."/>
            <person name="Arp D."/>
            <person name="Klotz M."/>
            <person name="Stein L."/>
            <person name="O'Mullan G."/>
            <person name="Starkenburg S."/>
            <person name="Sayavedra L."/>
            <person name="Poret-Peterson A.T."/>
            <person name="Gentry M.E."/>
            <person name="Bruce D."/>
            <person name="Richardson P."/>
        </authorList>
    </citation>
    <scope>NUCLEOTIDE SEQUENCE [LARGE SCALE GENOMIC DNA]</scope>
    <source>
        <strain evidence="3">DSM 10229 / NCIMB 13809 / X14</strain>
    </source>
</reference>
<evidence type="ECO:0000313" key="3">
    <source>
        <dbReference type="Proteomes" id="UP000001953"/>
    </source>
</evidence>
<sequence>MQMKSIVTMTALLGFLPIAPVWAQIAANEHEFQQLSAALKANDAERQSAIAICIKQGIGDHPAGAAKFMGVPVDRAAEAWCTRMTNGIANSKLTLADVNALNEGTVTPGARAVLKIASDGKYNLRPFPSFRTVPAY</sequence>
<feature type="signal peptide" evidence="1">
    <location>
        <begin position="1"/>
        <end position="23"/>
    </location>
</feature>
<evidence type="ECO:0000256" key="1">
    <source>
        <dbReference type="SAM" id="SignalP"/>
    </source>
</evidence>
<accession>Q1QJJ7</accession>
<keyword evidence="3" id="KW-1185">Reference proteome</keyword>
<feature type="chain" id="PRO_5004195740" evidence="1">
    <location>
        <begin position="24"/>
        <end position="136"/>
    </location>
</feature>
<proteinExistence type="predicted"/>
<keyword evidence="1" id="KW-0732">Signal</keyword>
<dbReference type="Proteomes" id="UP000001953">
    <property type="component" value="Chromosome"/>
</dbReference>
<dbReference type="OrthoDB" id="8086835at2"/>
<evidence type="ECO:0000313" key="2">
    <source>
        <dbReference type="EMBL" id="ABE63600.1"/>
    </source>
</evidence>
<dbReference type="AlphaFoldDB" id="Q1QJJ7"/>
<dbReference type="EMBL" id="CP000319">
    <property type="protein sequence ID" value="ABE63600.1"/>
    <property type="molecule type" value="Genomic_DNA"/>
</dbReference>
<dbReference type="STRING" id="323097.Nham_2829"/>
<dbReference type="KEGG" id="nha:Nham_2829"/>